<evidence type="ECO:0000259" key="2">
    <source>
        <dbReference type="Pfam" id="PF14344"/>
    </source>
</evidence>
<organism evidence="3 4">
    <name type="scientific">Niabella yanshanensis</name>
    <dbReference type="NCBI Taxonomy" id="577386"/>
    <lineage>
        <taxon>Bacteria</taxon>
        <taxon>Pseudomonadati</taxon>
        <taxon>Bacteroidota</taxon>
        <taxon>Chitinophagia</taxon>
        <taxon>Chitinophagales</taxon>
        <taxon>Chitinophagaceae</taxon>
        <taxon>Niabella</taxon>
    </lineage>
</organism>
<evidence type="ECO:0000313" key="3">
    <source>
        <dbReference type="EMBL" id="WQD38107.1"/>
    </source>
</evidence>
<evidence type="ECO:0000256" key="1">
    <source>
        <dbReference type="SAM" id="SignalP"/>
    </source>
</evidence>
<feature type="domain" description="DUF4397" evidence="2">
    <location>
        <begin position="41"/>
        <end position="158"/>
    </location>
</feature>
<dbReference type="InterPro" id="IPR025510">
    <property type="entry name" value="DUF4397"/>
</dbReference>
<dbReference type="RefSeq" id="WP_114790853.1">
    <property type="nucleotide sequence ID" value="NZ_CP139960.1"/>
</dbReference>
<evidence type="ECO:0000313" key="4">
    <source>
        <dbReference type="Proteomes" id="UP001325680"/>
    </source>
</evidence>
<proteinExistence type="predicted"/>
<keyword evidence="4" id="KW-1185">Reference proteome</keyword>
<feature type="chain" id="PRO_5045702431" evidence="1">
    <location>
        <begin position="20"/>
        <end position="241"/>
    </location>
</feature>
<name>A0ABZ0W4E5_9BACT</name>
<sequence length="241" mass="26266">MNYNFLHFSPRSLAAVAFAALALVSCKKSNSDANYDGIVPASVGVVHASAGVPALDIAFDNSRLGVTTFNYTDRVDYLPVKPGNRNFRVYGAWTSTATPIFSKNLVFEAPKSYTVFITDTASKMDAVLIRDSTRAADQDSVRIRFANMTPDAPALDLYVKDNPVPIATNIRYKNAGQFFSHKIASNIQFELRATGQNTLLATSEPITLSKVNSNFYTIWSGGYISGSQAAGTRIAVDWFAH</sequence>
<dbReference type="EMBL" id="CP139960">
    <property type="protein sequence ID" value="WQD38107.1"/>
    <property type="molecule type" value="Genomic_DNA"/>
</dbReference>
<dbReference type="Pfam" id="PF14344">
    <property type="entry name" value="DUF4397"/>
    <property type="match status" value="1"/>
</dbReference>
<reference evidence="3 4" key="1">
    <citation type="submission" date="2023-12" db="EMBL/GenBank/DDBJ databases">
        <title>Genome sequencing and assembly of bacterial species from a model synthetic community.</title>
        <authorList>
            <person name="Hogle S.L."/>
        </authorList>
    </citation>
    <scope>NUCLEOTIDE SEQUENCE [LARGE SCALE GENOMIC DNA]</scope>
    <source>
        <strain evidence="3 4">HAMBI_3031</strain>
    </source>
</reference>
<dbReference type="Proteomes" id="UP001325680">
    <property type="component" value="Chromosome"/>
</dbReference>
<accession>A0ABZ0W4E5</accession>
<feature type="signal peptide" evidence="1">
    <location>
        <begin position="1"/>
        <end position="19"/>
    </location>
</feature>
<gene>
    <name evidence="3" type="ORF">U0035_20785</name>
</gene>
<keyword evidence="1" id="KW-0732">Signal</keyword>
<protein>
    <submittedName>
        <fullName evidence="3">DUF4397 domain-containing protein</fullName>
    </submittedName>
</protein>